<protein>
    <submittedName>
        <fullName evidence="2">Uncharacterized protein</fullName>
    </submittedName>
</protein>
<sequence length="52" mass="5763">MNTFAPSDEHVFRVLEKDAGIKRRFEEEAAQELQAGWQRDKGGDEGGRGGEG</sequence>
<name>A0A834VP63_9PLEO</name>
<dbReference type="GeneID" id="90956558"/>
<reference evidence="2" key="1">
    <citation type="journal article" date="2018" name="BMC Genomics">
        <title>Comparative genomics of the wheat fungal pathogen Pyrenophora tritici-repentis reveals chromosomal variations and genome plasticity.</title>
        <authorList>
            <person name="Moolhuijzen P."/>
            <person name="See P.T."/>
            <person name="Hane J.K."/>
            <person name="Shi G."/>
            <person name="Liu Z."/>
            <person name="Oliver R.P."/>
            <person name="Moffat C.S."/>
        </authorList>
    </citation>
    <scope>NUCLEOTIDE SEQUENCE [LARGE SCALE GENOMIC DNA]</scope>
    <source>
        <strain evidence="2">M4</strain>
    </source>
</reference>
<accession>A0A834VP63</accession>
<dbReference type="RefSeq" id="XP_065961939.1">
    <property type="nucleotide sequence ID" value="XM_066107490.1"/>
</dbReference>
<dbReference type="AlphaFoldDB" id="A0A834VP63"/>
<comment type="caution">
    <text evidence="2">The sequence shown here is derived from an EMBL/GenBank/DDBJ whole genome shotgun (WGS) entry which is preliminary data.</text>
</comment>
<proteinExistence type="predicted"/>
<dbReference type="KEGG" id="ptrr:90956558"/>
<gene>
    <name evidence="2" type="ORF">PtrM4_102950</name>
</gene>
<evidence type="ECO:0000256" key="1">
    <source>
        <dbReference type="SAM" id="MobiDB-lite"/>
    </source>
</evidence>
<feature type="region of interest" description="Disordered" evidence="1">
    <location>
        <begin position="28"/>
        <end position="52"/>
    </location>
</feature>
<dbReference type="Proteomes" id="UP000245464">
    <property type="component" value="Chromosome 5"/>
</dbReference>
<feature type="compositionally biased region" description="Basic and acidic residues" evidence="1">
    <location>
        <begin position="38"/>
        <end position="52"/>
    </location>
</feature>
<organism evidence="2 3">
    <name type="scientific">Pyrenophora tritici-repentis</name>
    <dbReference type="NCBI Taxonomy" id="45151"/>
    <lineage>
        <taxon>Eukaryota</taxon>
        <taxon>Fungi</taxon>
        <taxon>Dikarya</taxon>
        <taxon>Ascomycota</taxon>
        <taxon>Pezizomycotina</taxon>
        <taxon>Dothideomycetes</taxon>
        <taxon>Pleosporomycetidae</taxon>
        <taxon>Pleosporales</taxon>
        <taxon>Pleosporineae</taxon>
        <taxon>Pleosporaceae</taxon>
        <taxon>Pyrenophora</taxon>
    </lineage>
</organism>
<evidence type="ECO:0000313" key="3">
    <source>
        <dbReference type="Proteomes" id="UP000245464"/>
    </source>
</evidence>
<dbReference type="EMBL" id="NQIK02000005">
    <property type="protein sequence ID" value="KAF7570293.1"/>
    <property type="molecule type" value="Genomic_DNA"/>
</dbReference>
<evidence type="ECO:0000313" key="2">
    <source>
        <dbReference type="EMBL" id="KAF7570293.1"/>
    </source>
</evidence>